<sequence>MNKLTYGLFASTLALSIDVAHAASVAQVFTGEMLGTNQRYFESVAGIPRESFGDEHKFKVQGCDITATIEGGTVSKLRMELTPKCQADLTQFVGSFAPAPGKPLTVGAFNASSGGGLSYSASCLSMCGNAADPSVYAHWEGPRAIGFREVLLEVVLASDPALNAANQWEAQMRKAEGEDYVMETRFNCDQKYDAAAQKAFEKVQVNAVTIGTELKASGC</sequence>
<accession>A0A7G7XDZ7</accession>
<dbReference type="EMBL" id="CP060201">
    <property type="protein sequence ID" value="QNH78192.1"/>
    <property type="molecule type" value="Genomic_DNA"/>
</dbReference>
<dbReference type="Proteomes" id="UP000515277">
    <property type="component" value="Chromosome"/>
</dbReference>
<feature type="chain" id="PRO_5030163300" evidence="1">
    <location>
        <begin position="23"/>
        <end position="219"/>
    </location>
</feature>
<reference evidence="3" key="1">
    <citation type="journal article" date="2020" name="Microbiol. Resour. Announc.">
        <title>Complete genome sequences of four natural Pseudomonas isolates that catabolize a wide range of aromatic compounds relevant to lignin valorization.</title>
        <authorList>
            <person name="Hatmaker E.A."/>
            <person name="Presley G."/>
            <person name="Cannon O."/>
            <person name="Guss A.M."/>
            <person name="Elkins J.G."/>
        </authorList>
    </citation>
    <scope>NUCLEOTIDE SEQUENCE [LARGE SCALE GENOMIC DNA]</scope>
    <source>
        <strain evidence="3">H1F5C</strain>
    </source>
</reference>
<feature type="signal peptide" evidence="1">
    <location>
        <begin position="1"/>
        <end position="22"/>
    </location>
</feature>
<protein>
    <submittedName>
        <fullName evidence="2">Uncharacterized protein</fullName>
    </submittedName>
</protein>
<gene>
    <name evidence="2" type="ORF">GGI48_03095</name>
</gene>
<proteinExistence type="predicted"/>
<keyword evidence="1" id="KW-0732">Signal</keyword>
<name>A0A7G7XDZ7_9PSED</name>
<dbReference type="AlphaFoldDB" id="A0A7G7XDZ7"/>
<evidence type="ECO:0000313" key="2">
    <source>
        <dbReference type="EMBL" id="QNH78192.1"/>
    </source>
</evidence>
<evidence type="ECO:0000256" key="1">
    <source>
        <dbReference type="SAM" id="SignalP"/>
    </source>
</evidence>
<evidence type="ECO:0000313" key="3">
    <source>
        <dbReference type="Proteomes" id="UP000515277"/>
    </source>
</evidence>
<organism evidence="2 3">
    <name type="scientific">Pseudomonas protegens</name>
    <dbReference type="NCBI Taxonomy" id="380021"/>
    <lineage>
        <taxon>Bacteria</taxon>
        <taxon>Pseudomonadati</taxon>
        <taxon>Pseudomonadota</taxon>
        <taxon>Gammaproteobacteria</taxon>
        <taxon>Pseudomonadales</taxon>
        <taxon>Pseudomonadaceae</taxon>
        <taxon>Pseudomonas</taxon>
    </lineage>
</organism>
<dbReference type="RefSeq" id="WP_016963272.1">
    <property type="nucleotide sequence ID" value="NZ_CP060201.1"/>
</dbReference>